<evidence type="ECO:0000256" key="2">
    <source>
        <dbReference type="ARBA" id="ARBA00022737"/>
    </source>
</evidence>
<name>A0A4U5NCT5_STECR</name>
<comment type="catalytic activity">
    <reaction evidence="6">
        <text>a 1,2-diacyl-sn-glycero-3-phosphocholine + H2O = a 1-acyl-sn-glycero-3-phosphocholine + a fatty acid + H(+)</text>
        <dbReference type="Rhea" id="RHEA:15801"/>
        <dbReference type="ChEBI" id="CHEBI:15377"/>
        <dbReference type="ChEBI" id="CHEBI:15378"/>
        <dbReference type="ChEBI" id="CHEBI:28868"/>
        <dbReference type="ChEBI" id="CHEBI:57643"/>
        <dbReference type="ChEBI" id="CHEBI:58168"/>
        <dbReference type="EC" id="3.1.1.4"/>
    </reaction>
    <physiologicalReaction direction="left-to-right" evidence="6">
        <dbReference type="Rhea" id="RHEA:15802"/>
    </physiologicalReaction>
</comment>
<dbReference type="SUPFAM" id="SSF52151">
    <property type="entry name" value="FabD/lysophospholipase-like"/>
    <property type="match status" value="1"/>
</dbReference>
<dbReference type="Gene3D" id="1.25.40.20">
    <property type="entry name" value="Ankyrin repeat-containing domain"/>
    <property type="match status" value="2"/>
</dbReference>
<dbReference type="GO" id="GO:2000304">
    <property type="term" value="P:positive regulation of ceramide biosynthetic process"/>
    <property type="evidence" value="ECO:0007669"/>
    <property type="project" value="TreeGrafter"/>
</dbReference>
<keyword evidence="4 7" id="KW-0040">ANK repeat</keyword>
<feature type="short sequence motif" description="GXGXXG" evidence="8">
    <location>
        <begin position="474"/>
        <end position="479"/>
    </location>
</feature>
<evidence type="ECO:0000256" key="7">
    <source>
        <dbReference type="PROSITE-ProRule" id="PRU00023"/>
    </source>
</evidence>
<keyword evidence="11" id="KW-1185">Reference proteome</keyword>
<dbReference type="SUPFAM" id="SSF48403">
    <property type="entry name" value="Ankyrin repeat"/>
    <property type="match status" value="1"/>
</dbReference>
<evidence type="ECO:0000313" key="11">
    <source>
        <dbReference type="Proteomes" id="UP000298663"/>
    </source>
</evidence>
<evidence type="ECO:0000256" key="8">
    <source>
        <dbReference type="PROSITE-ProRule" id="PRU01161"/>
    </source>
</evidence>
<dbReference type="GO" id="GO:0047499">
    <property type="term" value="F:calcium-independent phospholipase A2 activity"/>
    <property type="evidence" value="ECO:0007669"/>
    <property type="project" value="InterPro"/>
</dbReference>
<evidence type="ECO:0000313" key="10">
    <source>
        <dbReference type="EMBL" id="TKR80494.1"/>
    </source>
</evidence>
<proteinExistence type="predicted"/>
<dbReference type="STRING" id="34508.A0A4U5NCT5"/>
<feature type="active site" description="Proton acceptor" evidence="8">
    <location>
        <position position="638"/>
    </location>
</feature>
<evidence type="ECO:0000256" key="5">
    <source>
        <dbReference type="ARBA" id="ARBA00023098"/>
    </source>
</evidence>
<feature type="short sequence motif" description="GXSXG" evidence="8">
    <location>
        <begin position="505"/>
        <end position="509"/>
    </location>
</feature>
<evidence type="ECO:0000256" key="4">
    <source>
        <dbReference type="ARBA" id="ARBA00023043"/>
    </source>
</evidence>
<dbReference type="EMBL" id="AZBU02000004">
    <property type="protein sequence ID" value="TKR80494.1"/>
    <property type="molecule type" value="Genomic_DNA"/>
</dbReference>
<dbReference type="Pfam" id="PF12796">
    <property type="entry name" value="Ank_2"/>
    <property type="match status" value="2"/>
</dbReference>
<keyword evidence="3 8" id="KW-0378">Hydrolase</keyword>
<dbReference type="OrthoDB" id="10021675at2759"/>
<feature type="domain" description="PNPLA" evidence="9">
    <location>
        <begin position="470"/>
        <end position="651"/>
    </location>
</feature>
<dbReference type="PANTHER" id="PTHR24139:SF34">
    <property type="entry name" value="85_88 KDA CALCIUM-INDEPENDENT PHOSPHOLIPASE A2"/>
    <property type="match status" value="1"/>
</dbReference>
<dbReference type="GO" id="GO:0005739">
    <property type="term" value="C:mitochondrion"/>
    <property type="evidence" value="ECO:0007669"/>
    <property type="project" value="TreeGrafter"/>
</dbReference>
<dbReference type="InterPro" id="IPR036770">
    <property type="entry name" value="Ankyrin_rpt-contain_sf"/>
</dbReference>
<comment type="caution">
    <text evidence="10">The sequence shown here is derived from an EMBL/GenBank/DDBJ whole genome shotgun (WGS) entry which is preliminary data.</text>
</comment>
<dbReference type="InterPro" id="IPR002110">
    <property type="entry name" value="Ankyrin_rpt"/>
</dbReference>
<evidence type="ECO:0000259" key="9">
    <source>
        <dbReference type="PROSITE" id="PS51635"/>
    </source>
</evidence>
<keyword evidence="2" id="KW-0677">Repeat</keyword>
<sequence length="794" mass="87348">MAGFFKGLAGAAIKQSGLSPGIVDGSLAFLDSLGNREPVEPSVVPTTDTEIKKLSQSQLQKLQKFDSKTPFSCYKDGSRLNVVFEPSGIIAATYTEFKVAGNACDSLNRTASQLDENELNKSIEAFILAWRRNPVWDASQLAAALGLQISLQKIVTQDISKLNIPTADRGQTLLHLAASHNQEVCAQFLLLKGADICRFDVEQKNAFHLAAGSNAKNVIHLFLKNSKAPVALKQANEFGETPVDVAIRCCEANVVVALLNSLPSDASVTLLPLKNRKWNEEAEKVARIVARSVVFKPSDIKGNTLFHMDCEKTLILALGSIPEVAPIVNSINAAGQSPLHVAVARKNLPMMVAMYAIGANLNLPDFDGDTALHHAVKANSCDIVKFLLCVGIDHQLRNNANETAADMAKRIIRETSWLYPPDLLQILDQFSNPAYRNPDAATKPLVMDQLQLKFALEALKTKGKRGIHLLSLDGGGVRGLVIIQILRHIERRMPDFISKIGWIAGTSTGGILALALSQRQPKSLAHCQRLYFQLKDEIFKGKKPYSAQNLEQFLKKEYGEKTSMADLSEKVRVMVTTAKADHNPPTLTLFRNYQLCVKEDVNKAEEYLDPHKVAVWKAARCSSAAPMYFTSVDGCMMDGGLIANNPTCDLITDAERCSLARQVEGLEPFEIASIISIGTGQMPEQPIAEMNVSVPTGFLDGIANLYKNVQAINNLKNILIEQVSAADGQCVKRARAMAHTMKVPFYRFSPKFMRTIELDETSDSTIVNMLWSTEMYMKTPWCAQWVETLVNHVL</sequence>
<keyword evidence="5 8" id="KW-0443">Lipid metabolism</keyword>
<reference evidence="10 11" key="2">
    <citation type="journal article" date="2019" name="G3 (Bethesda)">
        <title>Hybrid Assembly of the Genome of the Entomopathogenic Nematode Steinernema carpocapsae Identifies the X-Chromosome.</title>
        <authorList>
            <person name="Serra L."/>
            <person name="Macchietto M."/>
            <person name="Macias-Munoz A."/>
            <person name="McGill C.J."/>
            <person name="Rodriguez I.M."/>
            <person name="Rodriguez B."/>
            <person name="Murad R."/>
            <person name="Mortazavi A."/>
        </authorList>
    </citation>
    <scope>NUCLEOTIDE SEQUENCE [LARGE SCALE GENOMIC DNA]</scope>
    <source>
        <strain evidence="10 11">ALL</strain>
    </source>
</reference>
<dbReference type="EC" id="3.1.1.4" evidence="1"/>
<keyword evidence="8" id="KW-0442">Lipid degradation</keyword>
<dbReference type="InterPro" id="IPR002641">
    <property type="entry name" value="PNPLA_dom"/>
</dbReference>
<reference evidence="10 11" key="1">
    <citation type="journal article" date="2015" name="Genome Biol.">
        <title>Comparative genomics of Steinernema reveals deeply conserved gene regulatory networks.</title>
        <authorList>
            <person name="Dillman A.R."/>
            <person name="Macchietto M."/>
            <person name="Porter C.F."/>
            <person name="Rogers A."/>
            <person name="Williams B."/>
            <person name="Antoshechkin I."/>
            <person name="Lee M.M."/>
            <person name="Goodwin Z."/>
            <person name="Lu X."/>
            <person name="Lewis E.E."/>
            <person name="Goodrich-Blair H."/>
            <person name="Stock S.P."/>
            <person name="Adams B.J."/>
            <person name="Sternberg P.W."/>
            <person name="Mortazavi A."/>
        </authorList>
    </citation>
    <scope>NUCLEOTIDE SEQUENCE [LARGE SCALE GENOMIC DNA]</scope>
    <source>
        <strain evidence="10 11">ALL</strain>
    </source>
</reference>
<gene>
    <name evidence="10" type="ORF">L596_014561</name>
</gene>
<feature type="repeat" description="ANK" evidence="7">
    <location>
        <begin position="334"/>
        <end position="366"/>
    </location>
</feature>
<dbReference type="Gene3D" id="3.40.1090.10">
    <property type="entry name" value="Cytosolic phospholipase A2 catalytic domain"/>
    <property type="match status" value="1"/>
</dbReference>
<accession>A0A4U5NCT5</accession>
<dbReference type="PANTHER" id="PTHR24139">
    <property type="entry name" value="CALCIUM-INDEPENDENT PHOSPHOLIPASE A2"/>
    <property type="match status" value="1"/>
</dbReference>
<dbReference type="PROSITE" id="PS51635">
    <property type="entry name" value="PNPLA"/>
    <property type="match status" value="1"/>
</dbReference>
<protein>
    <recommendedName>
        <fullName evidence="1">phospholipase A2</fullName>
        <ecNumber evidence="1">3.1.1.4</ecNumber>
    </recommendedName>
</protein>
<dbReference type="InterPro" id="IPR016035">
    <property type="entry name" value="Acyl_Trfase/lysoPLipase"/>
</dbReference>
<evidence type="ECO:0000256" key="6">
    <source>
        <dbReference type="ARBA" id="ARBA00023422"/>
    </source>
</evidence>
<feature type="active site" description="Nucleophile" evidence="8">
    <location>
        <position position="507"/>
    </location>
</feature>
<evidence type="ECO:0000256" key="3">
    <source>
        <dbReference type="ARBA" id="ARBA00022801"/>
    </source>
</evidence>
<dbReference type="Proteomes" id="UP000298663">
    <property type="component" value="Unassembled WGS sequence"/>
</dbReference>
<evidence type="ECO:0000256" key="1">
    <source>
        <dbReference type="ARBA" id="ARBA00013278"/>
    </source>
</evidence>
<dbReference type="Pfam" id="PF01734">
    <property type="entry name" value="Patatin"/>
    <property type="match status" value="1"/>
</dbReference>
<dbReference type="GO" id="GO:0052816">
    <property type="term" value="F:long-chain fatty acyl-CoA hydrolase activity"/>
    <property type="evidence" value="ECO:0007669"/>
    <property type="project" value="TreeGrafter"/>
</dbReference>
<dbReference type="InterPro" id="IPR047148">
    <property type="entry name" value="PLPL9"/>
</dbReference>
<dbReference type="PROSITE" id="PS50297">
    <property type="entry name" value="ANK_REP_REGION"/>
    <property type="match status" value="3"/>
</dbReference>
<dbReference type="GO" id="GO:0016042">
    <property type="term" value="P:lipid catabolic process"/>
    <property type="evidence" value="ECO:0007669"/>
    <property type="project" value="UniProtKB-UniRule"/>
</dbReference>
<feature type="short sequence motif" description="DGA/G" evidence="8">
    <location>
        <begin position="638"/>
        <end position="640"/>
    </location>
</feature>
<organism evidence="10 11">
    <name type="scientific">Steinernema carpocapsae</name>
    <name type="common">Entomopathogenic nematode</name>
    <dbReference type="NCBI Taxonomy" id="34508"/>
    <lineage>
        <taxon>Eukaryota</taxon>
        <taxon>Metazoa</taxon>
        <taxon>Ecdysozoa</taxon>
        <taxon>Nematoda</taxon>
        <taxon>Chromadorea</taxon>
        <taxon>Rhabditida</taxon>
        <taxon>Tylenchina</taxon>
        <taxon>Panagrolaimomorpha</taxon>
        <taxon>Strongyloidoidea</taxon>
        <taxon>Steinernematidae</taxon>
        <taxon>Steinernema</taxon>
    </lineage>
</organism>
<dbReference type="AlphaFoldDB" id="A0A4U5NCT5"/>
<feature type="repeat" description="ANK" evidence="7">
    <location>
        <begin position="367"/>
        <end position="399"/>
    </location>
</feature>
<dbReference type="SMART" id="SM00248">
    <property type="entry name" value="ANK"/>
    <property type="match status" value="5"/>
</dbReference>
<dbReference type="PROSITE" id="PS50088">
    <property type="entry name" value="ANK_REPEAT"/>
    <property type="match status" value="3"/>
</dbReference>
<feature type="repeat" description="ANK" evidence="7">
    <location>
        <begin position="169"/>
        <end position="201"/>
    </location>
</feature>